<reference evidence="19 20" key="1">
    <citation type="submission" date="2021-04" db="EMBL/GenBank/DDBJ databases">
        <authorList>
            <person name="De Guttry C."/>
            <person name="Zahm M."/>
            <person name="Klopp C."/>
            <person name="Cabau C."/>
            <person name="Louis A."/>
            <person name="Berthelot C."/>
            <person name="Parey E."/>
            <person name="Roest Crollius H."/>
            <person name="Montfort J."/>
            <person name="Robinson-Rechavi M."/>
            <person name="Bucao C."/>
            <person name="Bouchez O."/>
            <person name="Gislard M."/>
            <person name="Lluch J."/>
            <person name="Milhes M."/>
            <person name="Lampietro C."/>
            <person name="Lopez Roques C."/>
            <person name="Donnadieu C."/>
            <person name="Braasch I."/>
            <person name="Desvignes T."/>
            <person name="Postlethwait J."/>
            <person name="Bobe J."/>
            <person name="Wedekind C."/>
            <person name="Guiguen Y."/>
        </authorList>
    </citation>
    <scope>NUCLEOTIDE SEQUENCE [LARGE SCALE GENOMIC DNA]</scope>
    <source>
        <strain evidence="19">Cs_M1</strain>
        <tissue evidence="19">Blood</tissue>
    </source>
</reference>
<feature type="domain" description="Cadherin" evidence="18">
    <location>
        <begin position="400"/>
        <end position="501"/>
    </location>
</feature>
<dbReference type="GO" id="GO:0045296">
    <property type="term" value="F:cadherin binding"/>
    <property type="evidence" value="ECO:0007669"/>
    <property type="project" value="TreeGrafter"/>
</dbReference>
<dbReference type="GO" id="GO:0016477">
    <property type="term" value="P:cell migration"/>
    <property type="evidence" value="ECO:0007669"/>
    <property type="project" value="TreeGrafter"/>
</dbReference>
<dbReference type="InterPro" id="IPR002126">
    <property type="entry name" value="Cadherin-like_dom"/>
</dbReference>
<dbReference type="PROSITE" id="PS00022">
    <property type="entry name" value="EGF_1"/>
    <property type="match status" value="5"/>
</dbReference>
<feature type="domain" description="Cadherin" evidence="18">
    <location>
        <begin position="819"/>
        <end position="915"/>
    </location>
</feature>
<evidence type="ECO:0000256" key="10">
    <source>
        <dbReference type="ARBA" id="ARBA00023157"/>
    </source>
</evidence>
<keyword evidence="8 15" id="KW-1133">Transmembrane helix</keyword>
<feature type="domain" description="Cadherin" evidence="18">
    <location>
        <begin position="1336"/>
        <end position="1440"/>
    </location>
</feature>
<dbReference type="FunFam" id="2.60.40.60:FF:000024">
    <property type="entry name" value="FAT atypical cadherin 3"/>
    <property type="match status" value="2"/>
</dbReference>
<dbReference type="InterPro" id="IPR039808">
    <property type="entry name" value="Cadherin"/>
</dbReference>
<gene>
    <name evidence="19" type="ORF">J4Q44_G00332930</name>
</gene>
<dbReference type="PROSITE" id="PS50026">
    <property type="entry name" value="EGF_3"/>
    <property type="match status" value="5"/>
</dbReference>
<dbReference type="FunFam" id="2.60.40.60:FF:000106">
    <property type="entry name" value="FAT atypical cadherin 4"/>
    <property type="match status" value="1"/>
</dbReference>
<dbReference type="Proteomes" id="UP001356427">
    <property type="component" value="Unassembled WGS sequence"/>
</dbReference>
<dbReference type="PANTHER" id="PTHR24027:SF422">
    <property type="entry name" value="CADHERIN DOMAIN-CONTAINING PROTEIN"/>
    <property type="match status" value="1"/>
</dbReference>
<evidence type="ECO:0000256" key="7">
    <source>
        <dbReference type="ARBA" id="ARBA00022889"/>
    </source>
</evidence>
<dbReference type="GO" id="GO:0000902">
    <property type="term" value="P:cell morphogenesis"/>
    <property type="evidence" value="ECO:0007669"/>
    <property type="project" value="TreeGrafter"/>
</dbReference>
<dbReference type="PRINTS" id="PR00205">
    <property type="entry name" value="CADHERIN"/>
</dbReference>
<dbReference type="GO" id="GO:0044331">
    <property type="term" value="P:cell-cell adhesion mediated by cadherin"/>
    <property type="evidence" value="ECO:0007669"/>
    <property type="project" value="TreeGrafter"/>
</dbReference>
<keyword evidence="7" id="KW-0130">Cell adhesion</keyword>
<feature type="domain" description="EGF-like" evidence="17">
    <location>
        <begin position="2182"/>
        <end position="2217"/>
    </location>
</feature>
<evidence type="ECO:0000256" key="6">
    <source>
        <dbReference type="ARBA" id="ARBA00022837"/>
    </source>
</evidence>
<proteinExistence type="predicted"/>
<dbReference type="FunFam" id="2.60.40.60:FF:000020">
    <property type="entry name" value="Dachsous cadherin-related 1b"/>
    <property type="match status" value="3"/>
</dbReference>
<feature type="domain" description="Laminin G" evidence="16">
    <location>
        <begin position="2218"/>
        <end position="2408"/>
    </location>
</feature>
<keyword evidence="11" id="KW-0325">Glycoprotein</keyword>
<feature type="domain" description="EGF-like" evidence="17">
    <location>
        <begin position="2047"/>
        <end position="2104"/>
    </location>
</feature>
<evidence type="ECO:0000256" key="3">
    <source>
        <dbReference type="ARBA" id="ARBA00022692"/>
    </source>
</evidence>
<keyword evidence="9 15" id="KW-0472">Membrane</keyword>
<feature type="region of interest" description="Disordered" evidence="14">
    <location>
        <begin position="2873"/>
        <end position="2939"/>
    </location>
</feature>
<evidence type="ECO:0000256" key="8">
    <source>
        <dbReference type="ARBA" id="ARBA00022989"/>
    </source>
</evidence>
<dbReference type="Pfam" id="PF02210">
    <property type="entry name" value="Laminin_G_2"/>
    <property type="match status" value="2"/>
</dbReference>
<dbReference type="FunFam" id="2.10.25.10:FF:000066">
    <property type="entry name" value="FAT atypical cadherin 4"/>
    <property type="match status" value="1"/>
</dbReference>
<dbReference type="InterPro" id="IPR000152">
    <property type="entry name" value="EGF-type_Asp/Asn_hydroxyl_site"/>
</dbReference>
<dbReference type="PANTHER" id="PTHR24027">
    <property type="entry name" value="CADHERIN-23"/>
    <property type="match status" value="1"/>
</dbReference>
<feature type="domain" description="Cadherin" evidence="18">
    <location>
        <begin position="1228"/>
        <end position="1335"/>
    </location>
</feature>
<keyword evidence="4" id="KW-0732">Signal</keyword>
<dbReference type="SMART" id="SM00179">
    <property type="entry name" value="EGF_CA"/>
    <property type="match status" value="4"/>
</dbReference>
<dbReference type="CDD" id="cd00110">
    <property type="entry name" value="LamG"/>
    <property type="match status" value="2"/>
</dbReference>
<dbReference type="InterPro" id="IPR001791">
    <property type="entry name" value="Laminin_G"/>
</dbReference>
<dbReference type="GO" id="GO:0016339">
    <property type="term" value="P:calcium-dependent cell-cell adhesion via plasma membrane cell adhesion molecules"/>
    <property type="evidence" value="ECO:0007669"/>
    <property type="project" value="TreeGrafter"/>
</dbReference>
<feature type="disulfide bond" evidence="13">
    <location>
        <begin position="2207"/>
        <end position="2216"/>
    </location>
</feature>
<feature type="disulfide bond" evidence="13">
    <location>
        <begin position="2170"/>
        <end position="2179"/>
    </location>
</feature>
<dbReference type="SMART" id="SM00112">
    <property type="entry name" value="CA"/>
    <property type="match status" value="17"/>
</dbReference>
<dbReference type="InterPro" id="IPR018097">
    <property type="entry name" value="EGF_Ca-bd_CS"/>
</dbReference>
<dbReference type="GO" id="GO:0034332">
    <property type="term" value="P:adherens junction organization"/>
    <property type="evidence" value="ECO:0007669"/>
    <property type="project" value="TreeGrafter"/>
</dbReference>
<feature type="domain" description="Cadherin" evidence="18">
    <location>
        <begin position="502"/>
        <end position="606"/>
    </location>
</feature>
<feature type="transmembrane region" description="Helical" evidence="15">
    <location>
        <begin position="2734"/>
        <end position="2756"/>
    </location>
</feature>
<feature type="domain" description="Cadherin" evidence="18">
    <location>
        <begin position="1019"/>
        <end position="1121"/>
    </location>
</feature>
<keyword evidence="3 15" id="KW-0812">Transmembrane</keyword>
<evidence type="ECO:0000256" key="12">
    <source>
        <dbReference type="PROSITE-ProRule" id="PRU00043"/>
    </source>
</evidence>
<dbReference type="FunFam" id="2.10.25.10:FF:000321">
    <property type="entry name" value="Protein delta homolog 1"/>
    <property type="match status" value="1"/>
</dbReference>
<dbReference type="Gene3D" id="2.60.40.60">
    <property type="entry name" value="Cadherins"/>
    <property type="match status" value="17"/>
</dbReference>
<feature type="domain" description="Cadherin" evidence="18">
    <location>
        <begin position="1546"/>
        <end position="1651"/>
    </location>
</feature>
<feature type="domain" description="Cadherin" evidence="18">
    <location>
        <begin position="88"/>
        <end position="189"/>
    </location>
</feature>
<feature type="domain" description="Cadherin" evidence="18">
    <location>
        <begin position="1122"/>
        <end position="1227"/>
    </location>
</feature>
<feature type="transmembrane region" description="Helical" evidence="15">
    <location>
        <begin position="12"/>
        <end position="30"/>
    </location>
</feature>
<dbReference type="InterPro" id="IPR015919">
    <property type="entry name" value="Cadherin-like_sf"/>
</dbReference>
<feature type="compositionally biased region" description="Basic and acidic residues" evidence="14">
    <location>
        <begin position="2911"/>
        <end position="2923"/>
    </location>
</feature>
<feature type="compositionally biased region" description="Polar residues" evidence="14">
    <location>
        <begin position="3014"/>
        <end position="3023"/>
    </location>
</feature>
<evidence type="ECO:0000259" key="18">
    <source>
        <dbReference type="PROSITE" id="PS50268"/>
    </source>
</evidence>
<dbReference type="PROSITE" id="PS01186">
    <property type="entry name" value="EGF_2"/>
    <property type="match status" value="3"/>
</dbReference>
<feature type="domain" description="EGF-like" evidence="17">
    <location>
        <begin position="2404"/>
        <end position="2440"/>
    </location>
</feature>
<feature type="domain" description="Cadherin" evidence="18">
    <location>
        <begin position="607"/>
        <end position="710"/>
    </location>
</feature>
<comment type="caution">
    <text evidence="13">Lacks conserved residue(s) required for the propagation of feature annotation.</text>
</comment>
<dbReference type="EMBL" id="JAGTTL010000033">
    <property type="protein sequence ID" value="KAK6295580.1"/>
    <property type="molecule type" value="Genomic_DNA"/>
</dbReference>
<dbReference type="Gene3D" id="2.60.120.200">
    <property type="match status" value="2"/>
</dbReference>
<evidence type="ECO:0000256" key="15">
    <source>
        <dbReference type="SAM" id="Phobius"/>
    </source>
</evidence>
<evidence type="ECO:0000256" key="1">
    <source>
        <dbReference type="ARBA" id="ARBA00004167"/>
    </source>
</evidence>
<organism evidence="19 20">
    <name type="scientific">Coregonus suidteri</name>
    <dbReference type="NCBI Taxonomy" id="861788"/>
    <lineage>
        <taxon>Eukaryota</taxon>
        <taxon>Metazoa</taxon>
        <taxon>Chordata</taxon>
        <taxon>Craniata</taxon>
        <taxon>Vertebrata</taxon>
        <taxon>Euteleostomi</taxon>
        <taxon>Actinopterygii</taxon>
        <taxon>Neopterygii</taxon>
        <taxon>Teleostei</taxon>
        <taxon>Protacanthopterygii</taxon>
        <taxon>Salmoniformes</taxon>
        <taxon>Salmonidae</taxon>
        <taxon>Coregoninae</taxon>
        <taxon>Coregonus</taxon>
    </lineage>
</organism>
<dbReference type="Pfam" id="PF00028">
    <property type="entry name" value="Cadherin"/>
    <property type="match status" value="17"/>
</dbReference>
<comment type="caution">
    <text evidence="19">The sequence shown here is derived from an EMBL/GenBank/DDBJ whole genome shotgun (WGS) entry which is preliminary data.</text>
</comment>
<evidence type="ECO:0000256" key="13">
    <source>
        <dbReference type="PROSITE-ProRule" id="PRU00076"/>
    </source>
</evidence>
<feature type="domain" description="Cadherin" evidence="18">
    <location>
        <begin position="1652"/>
        <end position="1756"/>
    </location>
</feature>
<dbReference type="GO" id="GO:0016342">
    <property type="term" value="C:catenin complex"/>
    <property type="evidence" value="ECO:0007669"/>
    <property type="project" value="TreeGrafter"/>
</dbReference>
<dbReference type="FunFam" id="2.60.40.60:FF:000080">
    <property type="entry name" value="FAT atypical cadherin 1"/>
    <property type="match status" value="1"/>
</dbReference>
<feature type="disulfide bond" evidence="13">
    <location>
        <begin position="2186"/>
        <end position="2196"/>
    </location>
</feature>
<dbReference type="FunFam" id="2.60.40.60:FF:000037">
    <property type="entry name" value="FAT atypical cadherin 1"/>
    <property type="match status" value="1"/>
</dbReference>
<dbReference type="FunFam" id="2.60.40.60:FF:000013">
    <property type="entry name" value="Cadherin EGF LAG seven-pass G-type receptor"/>
    <property type="match status" value="1"/>
</dbReference>
<accession>A0AAN8Q8U0</accession>
<dbReference type="CDD" id="cd11304">
    <property type="entry name" value="Cadherin_repeat"/>
    <property type="match status" value="15"/>
</dbReference>
<dbReference type="GO" id="GO:0005912">
    <property type="term" value="C:adherens junction"/>
    <property type="evidence" value="ECO:0007669"/>
    <property type="project" value="TreeGrafter"/>
</dbReference>
<feature type="region of interest" description="Disordered" evidence="14">
    <location>
        <begin position="2818"/>
        <end position="2840"/>
    </location>
</feature>
<keyword evidence="20" id="KW-1185">Reference proteome</keyword>
<dbReference type="CDD" id="cd00054">
    <property type="entry name" value="EGF_CA"/>
    <property type="match status" value="4"/>
</dbReference>
<dbReference type="InterPro" id="IPR013320">
    <property type="entry name" value="ConA-like_dom_sf"/>
</dbReference>
<feature type="domain" description="Cadherin" evidence="18">
    <location>
        <begin position="1441"/>
        <end position="1545"/>
    </location>
</feature>
<dbReference type="FunFam" id="2.60.40.60:FF:000116">
    <property type="entry name" value="Dachsous cadherin-related 2"/>
    <property type="match status" value="1"/>
</dbReference>
<feature type="region of interest" description="Disordered" evidence="14">
    <location>
        <begin position="3053"/>
        <end position="3073"/>
    </location>
</feature>
<dbReference type="PROSITE" id="PS00232">
    <property type="entry name" value="CADHERIN_1"/>
    <property type="match status" value="7"/>
</dbReference>
<evidence type="ECO:0000259" key="17">
    <source>
        <dbReference type="PROSITE" id="PS50026"/>
    </source>
</evidence>
<dbReference type="InterPro" id="IPR000742">
    <property type="entry name" value="EGF"/>
</dbReference>
<feature type="region of interest" description="Disordered" evidence="14">
    <location>
        <begin position="2971"/>
        <end position="3023"/>
    </location>
</feature>
<evidence type="ECO:0000256" key="5">
    <source>
        <dbReference type="ARBA" id="ARBA00022737"/>
    </source>
</evidence>
<feature type="domain" description="Cadherin" evidence="18">
    <location>
        <begin position="1755"/>
        <end position="1861"/>
    </location>
</feature>
<feature type="domain" description="Cadherin" evidence="18">
    <location>
        <begin position="296"/>
        <end position="399"/>
    </location>
</feature>
<dbReference type="GO" id="GO:0007043">
    <property type="term" value="P:cell-cell junction assembly"/>
    <property type="evidence" value="ECO:0007669"/>
    <property type="project" value="TreeGrafter"/>
</dbReference>
<feature type="domain" description="Cadherin" evidence="18">
    <location>
        <begin position="190"/>
        <end position="296"/>
    </location>
</feature>
<name>A0AAN8Q8U0_9TELE</name>
<feature type="domain" description="Cadherin" evidence="18">
    <location>
        <begin position="916"/>
        <end position="1019"/>
    </location>
</feature>
<dbReference type="InterPro" id="IPR001881">
    <property type="entry name" value="EGF-like_Ca-bd_dom"/>
</dbReference>
<feature type="region of interest" description="Disordered" evidence="14">
    <location>
        <begin position="2766"/>
        <end position="2794"/>
    </location>
</feature>
<keyword evidence="5" id="KW-0677">Repeat</keyword>
<dbReference type="PROSITE" id="PS01187">
    <property type="entry name" value="EGF_CA"/>
    <property type="match status" value="1"/>
</dbReference>
<dbReference type="InterPro" id="IPR020894">
    <property type="entry name" value="Cadherin_CS"/>
</dbReference>
<feature type="domain" description="Laminin G" evidence="16">
    <location>
        <begin position="2462"/>
        <end position="2643"/>
    </location>
</feature>
<evidence type="ECO:0000256" key="9">
    <source>
        <dbReference type="ARBA" id="ARBA00023136"/>
    </source>
</evidence>
<dbReference type="SUPFAM" id="SSF57196">
    <property type="entry name" value="EGF/Laminin"/>
    <property type="match status" value="2"/>
</dbReference>
<comment type="subcellular location">
    <subcellularLocation>
        <location evidence="1">Membrane</location>
        <topology evidence="1">Single-pass membrane protein</topology>
    </subcellularLocation>
</comment>
<keyword evidence="10 13" id="KW-1015">Disulfide bond</keyword>
<keyword evidence="2 13" id="KW-0245">EGF-like domain</keyword>
<dbReference type="Gene3D" id="2.10.25.10">
    <property type="entry name" value="Laminin"/>
    <property type="match status" value="5"/>
</dbReference>
<keyword evidence="6 12" id="KW-0106">Calcium</keyword>
<evidence type="ECO:0000256" key="11">
    <source>
        <dbReference type="ARBA" id="ARBA00023180"/>
    </source>
</evidence>
<evidence type="ECO:0000256" key="14">
    <source>
        <dbReference type="SAM" id="MobiDB-lite"/>
    </source>
</evidence>
<evidence type="ECO:0008006" key="21">
    <source>
        <dbReference type="Google" id="ProtNLM"/>
    </source>
</evidence>
<dbReference type="PROSITE" id="PS00010">
    <property type="entry name" value="ASX_HYDROXYL"/>
    <property type="match status" value="3"/>
</dbReference>
<dbReference type="GO" id="GO:0008013">
    <property type="term" value="F:beta-catenin binding"/>
    <property type="evidence" value="ECO:0007669"/>
    <property type="project" value="TreeGrafter"/>
</dbReference>
<dbReference type="PROSITE" id="PS50025">
    <property type="entry name" value="LAM_G_DOMAIN"/>
    <property type="match status" value="2"/>
</dbReference>
<dbReference type="FunFam" id="2.60.40.60:FF:000181">
    <property type="entry name" value="Predicted protein"/>
    <property type="match status" value="1"/>
</dbReference>
<evidence type="ECO:0000256" key="4">
    <source>
        <dbReference type="ARBA" id="ARBA00022729"/>
    </source>
</evidence>
<feature type="disulfide bond" evidence="13">
    <location>
        <begin position="2430"/>
        <end position="2439"/>
    </location>
</feature>
<dbReference type="GO" id="GO:0007163">
    <property type="term" value="P:establishment or maintenance of cell polarity"/>
    <property type="evidence" value="ECO:0007669"/>
    <property type="project" value="UniProtKB-ARBA"/>
</dbReference>
<feature type="domain" description="Cadherin" evidence="18">
    <location>
        <begin position="711"/>
        <end position="820"/>
    </location>
</feature>
<feature type="domain" description="EGF-like" evidence="17">
    <location>
        <begin position="2144"/>
        <end position="2180"/>
    </location>
</feature>
<dbReference type="FunFam" id="2.60.40.60:FF:000134">
    <property type="entry name" value="protocadherin Fat 4"/>
    <property type="match status" value="1"/>
</dbReference>
<dbReference type="Pfam" id="PF00008">
    <property type="entry name" value="EGF"/>
    <property type="match status" value="2"/>
</dbReference>
<dbReference type="SUPFAM" id="SSF49313">
    <property type="entry name" value="Cadherin-like"/>
    <property type="match status" value="18"/>
</dbReference>
<dbReference type="SMART" id="SM00181">
    <property type="entry name" value="EGF"/>
    <property type="match status" value="5"/>
</dbReference>
<feature type="disulfide bond" evidence="13">
    <location>
        <begin position="2132"/>
        <end position="2141"/>
    </location>
</feature>
<protein>
    <recommendedName>
        <fullName evidence="21">Protocadherin Fat 4-like</fullName>
    </recommendedName>
</protein>
<evidence type="ECO:0000259" key="16">
    <source>
        <dbReference type="PROSITE" id="PS50025"/>
    </source>
</evidence>
<dbReference type="SUPFAM" id="SSF49899">
    <property type="entry name" value="Concanavalin A-like lectins/glucanases"/>
    <property type="match status" value="2"/>
</dbReference>
<evidence type="ECO:0000313" key="20">
    <source>
        <dbReference type="Proteomes" id="UP001356427"/>
    </source>
</evidence>
<sequence>MDTAGSWIKCKTFLFYLMVVNYIFFYGMPFSNMADASQAASNQDKWSNMTLVERHPLSSWYQRSHWLGNNKPGATHSPHRRLTPQSFSRPVYSFQVREDTQPGTIVGNVEAGEHSKGLTNTIFSVLEDDGEGLFLLSPLSGDFLLSRSLDYETQRLYILTVVVKHGDIGASRVRVYFNVLDVNDNLPVFRLDSYSVSVPEDSLVGTCFLSLNVSDADDGMNGEVNIEVTTGDGDTTFSINPDGALCLNIVLDRESSSDYHLTVQATDRALSISRRLTATARVVVNVDDINDNVPSFTSARSVTIPEDTALQTVVMVIQAVDVDSGSNGDVVYTLEDTSVNVFSINRTSGSLYLQQPLDREQLDTLTVTVTATDRGTPPLASSVALTVHVEDVNDHNPEFTHNYYSLAVREDTPRGTSLLQLRALDGDIGFNGQVRYQLSQGSQFLVDSVRGVVSLIDRLDRERASFHLLAVTAMDQGSMPRSATAVVNITVLDVNDCSPLFSPDTLTLHVLENGGDPSQLSHQVSARDEDLGVNSQLRYFIGRGDGEGLFSLSPNGTFHMLQSLDREVTSLYTLDIMAVDSGLLPLTGTGTVHVVVDDMNDNWPVFSEEVYTTIVSEDSPAGTVFAMVTAYDADDGVNGQIRYSIESVDGPFSIEDTSGELLTTGVLDREAVAIYRLTVVARDTHPTQPLSSSVQVSVLVADVNDHWPQFLHSPYVANMPAGTAPGSVVCVVRAVDGDSGMNAQLHFFLYGQNTGQFLISPHRGTIFTSGALTVTNDITINVHVEDWGDNPKFDTTTVTIRFQNASEFPTVYVDVLRPSLSEEDPEGTLVALVSAETSRPGPGPVSFYLVSGDSDHLFRLQQATGQLTIHHPLDYETNREFLLLVEARDAGSPPFSSYAEIHVNVTDVNDNAPQFTQSEYRCEVPENSPATWVCDVLAIDADSGSYGKVQYSILERNIDHVFTIDSENGMLSTTMILDREEIPEYHLTIVAADKNNSFYKDIAVVLVVVLDTNDHAPRFTQIFFTEIPEDSPIGHTILQIISTDDDIGANAVIAYSIIDQGGDVLPFSIDKTSGRITVVMSLDRESQDHYVVKVNANDSAWSISTDVTIDVTDVNDNKPVFTKKVYTATVTETRAQEVFVMRVVATDADLEQNSQIVYLIDPPSEWFWVNASTGDILTKQPISLLHQSASLSLSITVVASDCGNVPSYSNTMVMVTVVQYNHFPPSFLPFPPLLSIPFNIAMGTEVVRLTAVDRDSNHSKSNTTIEYSLAGGNASDFFVINVDDGRLMLNRTLRQSLNSLLMLVVTANDQGFPPLSSHADVQFEITGENQFSPQFSETYVTFSVPEDLPVGSVIGKVQAEDGDDGVNGVLSYSITSGNKYSPFSLGQRSGLITLVERLDYEKQGVYHIQITAKDGGWISKTGTVNVTVNVSDVNDNPPVFTSSQYTASVLENSAVGTLVLQVRATDADSSANAYITYSLMASGHSGQFAIDSRNGTITTRDIFDFELKQTFEITAKASDAGNRHSFSIAHVNIQVSGVNEFSPAFLQHKFNLSVSESVPVGTRVGKVTATDFDEGLDGLVFYLLIGQSRWTGFDVDEQSGEIYITADLRKQGYSHATLRILAKNRGIITGLDVDEALVHINIVDTNDPPEFSSVLYRAEVREDSLVGNYVSRVAALDQDSVPEWSRFSYSFLQDGNSSFFVDPVSGLVSVSGPLDRELWPLYNLTVTATDQGSPPATGTAYLVVTITDVNDNAPTLVNTQGQVKENQPAGTIVARLNTSDADLPPNQGPFTYWLVQPASGRSFTLTSDGVLSTSRPLDREVNSVFHLSVVISDAGTPPLSSTTMFNVRVEDENDNPSVPRNIYIEVKYYGSAFPGGFIGDVRPEDQDVVDAFNCSIRNGPLNMFSIPDGTCELWSSPYQGEATYNITIEATDHLHPPVNNSIYVNYKGFTNASMDSCILFYVASTSVKDFLSLNYLKFVKALDSLFNLQASKTHMFGIKPTGDKVLLLAAVKSYNGQHLNGEVASSISAAHRRLLEAQSNVTLSYITSDPCLVNPCLNGATCSKNVHIGPEVFVLESPSVIFVSPQNEIFNCSCSAGFAGTLCELDIDECDERPCENENVCVNNPGGFRCHCQKGFSGLYCSADVDVCLEVDCQHGGTCLNMDDGVHCDCSPGYEGEFCERSVNHCASAPCLQGNCTNGLTGYICHCPFGVSGIHCEEDSYGFEELSYMEFPPLDPRSNFVSLELATLQQNSLLLYNPAGPGSAEYMALEVVKGRVCLSYDLGSGAVRLQTERQVADGRFHSITVRRIGNIGSLQVDHCPDGKATGFCLSQSKGIGSKRTLDVGGSNMTFGGVRSIESVLLRPGQVQTHDFVGCVRNMKVNGIPLGPSKALAAYNFLERCPRAAVSPCLSGPCLNGGVCQDLWSHYICQCTHRYTGTTCNTEISEERVLQLGSSDYIEYVVRESYRREQQLRDLLDGGRGETESSRDLSEIEVKVKTVERDAVLLFILGRKGHFELRVMDGNLLYVSRARTSGVLSEVATETSMADGDWHVLHLSTVGLLMDGQTVMNTSDDGALDLSAVNVEKIVLGATTTPPPSGDTRIKRPVGFSGCVEYVRYNGHVLPVSGYSLIVEVWPSSTLLQSSCESPGSCVPSCSCISTTCPEEVPTNARLPCISLPCTTAPACGGTAGTRNSSCICLTAGSCELCSSPPPEDFRGGARGVCSDQEALRGPSAPLWVIGVVLPVTCVLLCLGVFLCLRRRNTNACRHRPQKRQADSGSPQRREGGTDNGAFCFEGPRTTRAVPAVRGKPPDVIRADRPREREAVQDGYSTARPGVEAGEHSEELEYYEIDSVYSVFQSETGSLRVTGPFHNTDWERTDTGGRGGGLRGCQKKISSNPDDRNRSVELWQRPLTHPDQRVSRDRGCGKASGPLSQVDDRWREGEERRFPGRLAVPALKGPPQCLSVEEVRRLNNPAGHGESAQTQHDREPFQLHQQSGQLAQRPRPGSATRGINRGMGSSSESDTYSAFTCSEVDFDRDFSLLSAQGLLREQTLVTSRTHREPEESLPVPSPFRDPVPPSQAHYRTRMADSGDSPQQREQLLNMCVCFDTYAPVFEDIAGLPMEQPPDWDRQSDLEEII</sequence>
<dbReference type="GO" id="GO:0007156">
    <property type="term" value="P:homophilic cell adhesion via plasma membrane adhesion molecules"/>
    <property type="evidence" value="ECO:0007669"/>
    <property type="project" value="InterPro"/>
</dbReference>
<feature type="disulfide bond" evidence="13">
    <location>
        <begin position="2094"/>
        <end position="2103"/>
    </location>
</feature>
<dbReference type="PROSITE" id="PS50268">
    <property type="entry name" value="CADHERIN_2"/>
    <property type="match status" value="17"/>
</dbReference>
<evidence type="ECO:0000313" key="19">
    <source>
        <dbReference type="EMBL" id="KAK6295580.1"/>
    </source>
</evidence>
<feature type="domain" description="EGF-like" evidence="17">
    <location>
        <begin position="2106"/>
        <end position="2142"/>
    </location>
</feature>
<dbReference type="GO" id="GO:0005509">
    <property type="term" value="F:calcium ion binding"/>
    <property type="evidence" value="ECO:0007669"/>
    <property type="project" value="UniProtKB-UniRule"/>
</dbReference>
<evidence type="ECO:0000256" key="2">
    <source>
        <dbReference type="ARBA" id="ARBA00022536"/>
    </source>
</evidence>
<dbReference type="SMART" id="SM00282">
    <property type="entry name" value="LamG"/>
    <property type="match status" value="2"/>
</dbReference>